<evidence type="ECO:0000259" key="7">
    <source>
        <dbReference type="Pfam" id="PF01764"/>
    </source>
</evidence>
<dbReference type="GO" id="GO:0006952">
    <property type="term" value="P:defense response"/>
    <property type="evidence" value="ECO:0007669"/>
    <property type="project" value="UniProtKB-KW"/>
</dbReference>
<dbReference type="EMBL" id="JAUHHV010000002">
    <property type="protein sequence ID" value="KAK1432815.1"/>
    <property type="molecule type" value="Genomic_DNA"/>
</dbReference>
<keyword evidence="5" id="KW-0611">Plant defense</keyword>
<keyword evidence="6" id="KW-0539">Nucleus</keyword>
<dbReference type="Gene3D" id="3.40.50.1820">
    <property type="entry name" value="alpha/beta hydrolase"/>
    <property type="match status" value="1"/>
</dbReference>
<comment type="caution">
    <text evidence="9">The sequence shown here is derived from an EMBL/GenBank/DDBJ whole genome shotgun (WGS) entry which is preliminary data.</text>
</comment>
<dbReference type="GO" id="GO:0005737">
    <property type="term" value="C:cytoplasm"/>
    <property type="evidence" value="ECO:0007669"/>
    <property type="project" value="UniProtKB-SubCell"/>
</dbReference>
<evidence type="ECO:0000256" key="3">
    <source>
        <dbReference type="ARBA" id="ARBA00022490"/>
    </source>
</evidence>
<dbReference type="CDD" id="cd00741">
    <property type="entry name" value="Lipase"/>
    <property type="match status" value="1"/>
</dbReference>
<dbReference type="SUPFAM" id="SSF53474">
    <property type="entry name" value="alpha/beta-Hydrolases"/>
    <property type="match status" value="1"/>
</dbReference>
<name>A0AAD8KZT9_TARER</name>
<evidence type="ECO:0000256" key="6">
    <source>
        <dbReference type="ARBA" id="ARBA00023242"/>
    </source>
</evidence>
<evidence type="ECO:0008006" key="11">
    <source>
        <dbReference type="Google" id="ProtNLM"/>
    </source>
</evidence>
<evidence type="ECO:0000256" key="1">
    <source>
        <dbReference type="ARBA" id="ARBA00004123"/>
    </source>
</evidence>
<sequence>MKKIVEQLENALDKQLSGHVDFAGRRQEQSLRFRSEVELGKFLGSADIIRDAFQAISETNMTYELHTTRSGIKVLAFNWSFDDTTPFLKEPFGLVPSNKHQILDFISTKINSVFYINKAAAEQFQRLSDDLRELEEKHINTPLIITGSSWGGHLAILSTLRLHHAIDVAESNGSKNTKRPLCITYGSPLVGDKFLQLAIAEQPQWNSFLNVVAKKDPVASFFASKTPYKPFGTFLFCTESGGHTAFDDEYTILLVLDAMKSSSYMNVLGSIRRKKMLRGASHESNMNLFRAGITLQLREVGVLDGISNDQIGEMEIEKKQIFMMERKSLKNVVDPVTKLNEMKISLTFMEWYMKVSRTTNGYYDSYKHPKTRVDFEKKQAVLSHHIMLNAYWKRFIEETNIMPQKKGSKLRKRWLFGGTNYRRIVEPLDIAEYYTKGNRNYIANRSNHYILLEKWFDEDKKQERRNKAASLTEDSCFWAHVEEALISLRNLLNGGSADVEKELAELRNFEAYVMGEINDYSLSPDVFVDGSSLMKWWNEYKRYKGNAFASEFAKYMYNKSYTNYH</sequence>
<proteinExistence type="predicted"/>
<dbReference type="PANTHER" id="PTHR46898">
    <property type="entry name" value="SENESCENCE-ASSOCIATED CARBOXYLESTERASE 101"/>
    <property type="match status" value="1"/>
</dbReference>
<keyword evidence="4" id="KW-0378">Hydrolase</keyword>
<evidence type="ECO:0000256" key="2">
    <source>
        <dbReference type="ARBA" id="ARBA00004496"/>
    </source>
</evidence>
<reference evidence="9" key="1">
    <citation type="journal article" date="2023" name="bioRxiv">
        <title>Improved chromosome-level genome assembly for marigold (Tagetes erecta).</title>
        <authorList>
            <person name="Jiang F."/>
            <person name="Yuan L."/>
            <person name="Wang S."/>
            <person name="Wang H."/>
            <person name="Xu D."/>
            <person name="Wang A."/>
            <person name="Fan W."/>
        </authorList>
    </citation>
    <scope>NUCLEOTIDE SEQUENCE</scope>
    <source>
        <strain evidence="9">WSJ</strain>
        <tissue evidence="9">Leaf</tissue>
    </source>
</reference>
<dbReference type="Pfam" id="PF18117">
    <property type="entry name" value="EDS1_EP"/>
    <property type="match status" value="1"/>
</dbReference>
<dbReference type="GO" id="GO:0005634">
    <property type="term" value="C:nucleus"/>
    <property type="evidence" value="ECO:0007669"/>
    <property type="project" value="UniProtKB-SubCell"/>
</dbReference>
<evidence type="ECO:0000256" key="4">
    <source>
        <dbReference type="ARBA" id="ARBA00022801"/>
    </source>
</evidence>
<dbReference type="GO" id="GO:0052689">
    <property type="term" value="F:carboxylic ester hydrolase activity"/>
    <property type="evidence" value="ECO:0007669"/>
    <property type="project" value="InterPro"/>
</dbReference>
<dbReference type="PANTHER" id="PTHR46898:SF3">
    <property type="entry name" value="FUNGAL LIPASE-LIKE DOMAIN-CONTAINING PROTEIN"/>
    <property type="match status" value="1"/>
</dbReference>
<keyword evidence="3" id="KW-0963">Cytoplasm</keyword>
<protein>
    <recommendedName>
        <fullName evidence="11">Alpha/beta hydrolase</fullName>
    </recommendedName>
</protein>
<dbReference type="InterPro" id="IPR044603">
    <property type="entry name" value="SAG101-like"/>
</dbReference>
<dbReference type="GO" id="GO:0006629">
    <property type="term" value="P:lipid metabolic process"/>
    <property type="evidence" value="ECO:0007669"/>
    <property type="project" value="InterPro"/>
</dbReference>
<evidence type="ECO:0000313" key="10">
    <source>
        <dbReference type="Proteomes" id="UP001229421"/>
    </source>
</evidence>
<dbReference type="Proteomes" id="UP001229421">
    <property type="component" value="Unassembled WGS sequence"/>
</dbReference>
<dbReference type="Pfam" id="PF01764">
    <property type="entry name" value="Lipase_3"/>
    <property type="match status" value="1"/>
</dbReference>
<gene>
    <name evidence="9" type="ORF">QVD17_09716</name>
</gene>
<evidence type="ECO:0000259" key="8">
    <source>
        <dbReference type="Pfam" id="PF18117"/>
    </source>
</evidence>
<dbReference type="InterPro" id="IPR041266">
    <property type="entry name" value="EDS1_EP"/>
</dbReference>
<dbReference type="InterPro" id="IPR029058">
    <property type="entry name" value="AB_hydrolase_fold"/>
</dbReference>
<dbReference type="InterPro" id="IPR002921">
    <property type="entry name" value="Fungal_lipase-type"/>
</dbReference>
<comment type="subcellular location">
    <subcellularLocation>
        <location evidence="2">Cytoplasm</location>
    </subcellularLocation>
    <subcellularLocation>
        <location evidence="1">Nucleus</location>
    </subcellularLocation>
</comment>
<dbReference type="AlphaFoldDB" id="A0AAD8KZT9"/>
<feature type="domain" description="EDS1 EP" evidence="8">
    <location>
        <begin position="349"/>
        <end position="553"/>
    </location>
</feature>
<feature type="domain" description="Fungal lipase-type" evidence="7">
    <location>
        <begin position="107"/>
        <end position="223"/>
    </location>
</feature>
<evidence type="ECO:0000256" key="5">
    <source>
        <dbReference type="ARBA" id="ARBA00022821"/>
    </source>
</evidence>
<accession>A0AAD8KZT9</accession>
<evidence type="ECO:0000313" key="9">
    <source>
        <dbReference type="EMBL" id="KAK1432815.1"/>
    </source>
</evidence>
<keyword evidence="10" id="KW-1185">Reference proteome</keyword>
<organism evidence="9 10">
    <name type="scientific">Tagetes erecta</name>
    <name type="common">African marigold</name>
    <dbReference type="NCBI Taxonomy" id="13708"/>
    <lineage>
        <taxon>Eukaryota</taxon>
        <taxon>Viridiplantae</taxon>
        <taxon>Streptophyta</taxon>
        <taxon>Embryophyta</taxon>
        <taxon>Tracheophyta</taxon>
        <taxon>Spermatophyta</taxon>
        <taxon>Magnoliopsida</taxon>
        <taxon>eudicotyledons</taxon>
        <taxon>Gunneridae</taxon>
        <taxon>Pentapetalae</taxon>
        <taxon>asterids</taxon>
        <taxon>campanulids</taxon>
        <taxon>Asterales</taxon>
        <taxon>Asteraceae</taxon>
        <taxon>Asteroideae</taxon>
        <taxon>Heliantheae alliance</taxon>
        <taxon>Tageteae</taxon>
        <taxon>Tagetes</taxon>
    </lineage>
</organism>